<comment type="caution">
    <text evidence="2">The sequence shown here is derived from an EMBL/GenBank/DDBJ whole genome shotgun (WGS) entry which is preliminary data.</text>
</comment>
<dbReference type="AlphaFoldDB" id="A0A9K3I922"/>
<gene>
    <name evidence="2" type="ORF">HanXRQr2_Chr09g0401961</name>
</gene>
<protein>
    <submittedName>
        <fullName evidence="2">Uncharacterized protein</fullName>
    </submittedName>
</protein>
<reference evidence="2" key="2">
    <citation type="submission" date="2020-06" db="EMBL/GenBank/DDBJ databases">
        <title>Helianthus annuus Genome sequencing and assembly Release 2.</title>
        <authorList>
            <person name="Gouzy J."/>
            <person name="Langlade N."/>
            <person name="Munos S."/>
        </authorList>
    </citation>
    <scope>NUCLEOTIDE SEQUENCE</scope>
    <source>
        <tissue evidence="2">Leaves</tissue>
    </source>
</reference>
<organism evidence="2 3">
    <name type="scientific">Helianthus annuus</name>
    <name type="common">Common sunflower</name>
    <dbReference type="NCBI Taxonomy" id="4232"/>
    <lineage>
        <taxon>Eukaryota</taxon>
        <taxon>Viridiplantae</taxon>
        <taxon>Streptophyta</taxon>
        <taxon>Embryophyta</taxon>
        <taxon>Tracheophyta</taxon>
        <taxon>Spermatophyta</taxon>
        <taxon>Magnoliopsida</taxon>
        <taxon>eudicotyledons</taxon>
        <taxon>Gunneridae</taxon>
        <taxon>Pentapetalae</taxon>
        <taxon>asterids</taxon>
        <taxon>campanulids</taxon>
        <taxon>Asterales</taxon>
        <taxon>Asteraceae</taxon>
        <taxon>Asteroideae</taxon>
        <taxon>Heliantheae alliance</taxon>
        <taxon>Heliantheae</taxon>
        <taxon>Helianthus</taxon>
    </lineage>
</organism>
<evidence type="ECO:0000313" key="3">
    <source>
        <dbReference type="Proteomes" id="UP000215914"/>
    </source>
</evidence>
<sequence>MVFSTLVLYVTQDTTLHISHSCTLTPHLLQKPISSLSEGHLPACVLNSFQLTFTSHHSSINCGTLPRLNKKNTKDEACDQDLGKEVLDVHVNPAKCTITTTAIHGGAAVAGFASSLLNLLPQSLSSSLSCRKNHRGSRPSTEGGVFQGCV</sequence>
<keyword evidence="3" id="KW-1185">Reference proteome</keyword>
<proteinExistence type="predicted"/>
<feature type="region of interest" description="Disordered" evidence="1">
    <location>
        <begin position="130"/>
        <end position="150"/>
    </location>
</feature>
<evidence type="ECO:0000256" key="1">
    <source>
        <dbReference type="SAM" id="MobiDB-lite"/>
    </source>
</evidence>
<evidence type="ECO:0000313" key="2">
    <source>
        <dbReference type="EMBL" id="KAF5792076.1"/>
    </source>
</evidence>
<accession>A0A9K3I922</accession>
<name>A0A9K3I922_HELAN</name>
<dbReference type="Gramene" id="mRNA:HanXRQr2_Chr09g0401961">
    <property type="protein sequence ID" value="CDS:HanXRQr2_Chr09g0401961.1"/>
    <property type="gene ID" value="HanXRQr2_Chr09g0401961"/>
</dbReference>
<reference evidence="2" key="1">
    <citation type="journal article" date="2017" name="Nature">
        <title>The sunflower genome provides insights into oil metabolism, flowering and Asterid evolution.</title>
        <authorList>
            <person name="Badouin H."/>
            <person name="Gouzy J."/>
            <person name="Grassa C.J."/>
            <person name="Murat F."/>
            <person name="Staton S.E."/>
            <person name="Cottret L."/>
            <person name="Lelandais-Briere C."/>
            <person name="Owens G.L."/>
            <person name="Carrere S."/>
            <person name="Mayjonade B."/>
            <person name="Legrand L."/>
            <person name="Gill N."/>
            <person name="Kane N.C."/>
            <person name="Bowers J.E."/>
            <person name="Hubner S."/>
            <person name="Bellec A."/>
            <person name="Berard A."/>
            <person name="Berges H."/>
            <person name="Blanchet N."/>
            <person name="Boniface M.C."/>
            <person name="Brunel D."/>
            <person name="Catrice O."/>
            <person name="Chaidir N."/>
            <person name="Claudel C."/>
            <person name="Donnadieu C."/>
            <person name="Faraut T."/>
            <person name="Fievet G."/>
            <person name="Helmstetter N."/>
            <person name="King M."/>
            <person name="Knapp S.J."/>
            <person name="Lai Z."/>
            <person name="Le Paslier M.C."/>
            <person name="Lippi Y."/>
            <person name="Lorenzon L."/>
            <person name="Mandel J.R."/>
            <person name="Marage G."/>
            <person name="Marchand G."/>
            <person name="Marquand E."/>
            <person name="Bret-Mestries E."/>
            <person name="Morien E."/>
            <person name="Nambeesan S."/>
            <person name="Nguyen T."/>
            <person name="Pegot-Espagnet P."/>
            <person name="Pouilly N."/>
            <person name="Raftis F."/>
            <person name="Sallet E."/>
            <person name="Schiex T."/>
            <person name="Thomas J."/>
            <person name="Vandecasteele C."/>
            <person name="Vares D."/>
            <person name="Vear F."/>
            <person name="Vautrin S."/>
            <person name="Crespi M."/>
            <person name="Mangin B."/>
            <person name="Burke J.M."/>
            <person name="Salse J."/>
            <person name="Munos S."/>
            <person name="Vincourt P."/>
            <person name="Rieseberg L.H."/>
            <person name="Langlade N.B."/>
        </authorList>
    </citation>
    <scope>NUCLEOTIDE SEQUENCE</scope>
    <source>
        <tissue evidence="2">Leaves</tissue>
    </source>
</reference>
<dbReference type="EMBL" id="MNCJ02000324">
    <property type="protein sequence ID" value="KAF5792076.1"/>
    <property type="molecule type" value="Genomic_DNA"/>
</dbReference>
<dbReference type="Proteomes" id="UP000215914">
    <property type="component" value="Unassembled WGS sequence"/>
</dbReference>